<gene>
    <name evidence="8" type="ordered locus">Mpet_0469</name>
</gene>
<evidence type="ECO:0000256" key="1">
    <source>
        <dbReference type="ARBA" id="ARBA00004141"/>
    </source>
</evidence>
<dbReference type="Pfam" id="PF00662">
    <property type="entry name" value="Proton_antipo_N"/>
    <property type="match status" value="1"/>
</dbReference>
<feature type="transmembrane region" description="Helical" evidence="5">
    <location>
        <begin position="454"/>
        <end position="478"/>
    </location>
</feature>
<feature type="transmembrane region" description="Helical" evidence="5">
    <location>
        <begin position="124"/>
        <end position="143"/>
    </location>
</feature>
<evidence type="ECO:0000256" key="2">
    <source>
        <dbReference type="ARBA" id="ARBA00022692"/>
    </source>
</evidence>
<reference evidence="8 9" key="1">
    <citation type="journal article" date="2010" name="Stand. Genomic Sci.">
        <title>Complete genome sequence of Methanoplanus petrolearius type strain (SEBR 4847).</title>
        <authorList>
            <person name="Brambilla E."/>
            <person name="Djao O.D."/>
            <person name="Daligault H."/>
            <person name="Lapidus A."/>
            <person name="Lucas S."/>
            <person name="Hammon N."/>
            <person name="Nolan M."/>
            <person name="Tice H."/>
            <person name="Cheng J.F."/>
            <person name="Han C."/>
            <person name="Tapia R."/>
            <person name="Goodwin L."/>
            <person name="Pitluck S."/>
            <person name="Liolios K."/>
            <person name="Ivanova N."/>
            <person name="Mavromatis K."/>
            <person name="Mikhailova N."/>
            <person name="Pati A."/>
            <person name="Chen A."/>
            <person name="Palaniappan K."/>
            <person name="Land M."/>
            <person name="Hauser L."/>
            <person name="Chang Y.J."/>
            <person name="Jeffries C.D."/>
            <person name="Rohde M."/>
            <person name="Spring S."/>
            <person name="Sikorski J."/>
            <person name="Goker M."/>
            <person name="Woyke T."/>
            <person name="Bristow J."/>
            <person name="Eisen J.A."/>
            <person name="Markowitz V."/>
            <person name="Hugenholtz P."/>
            <person name="Kyrpides N.C."/>
            <person name="Klenk H.P."/>
        </authorList>
    </citation>
    <scope>NUCLEOTIDE SEQUENCE [LARGE SCALE GENOMIC DNA]</scope>
    <source>
        <strain evidence="9">DSM 11571 / OCM 486 / SEBR 4847</strain>
    </source>
</reference>
<sequence length="644" mass="70852">MESLIFLILFPLIAGVIMLFLPNSRGRDLFVNFAAIVTCLGSLYLLFEYFGKGEVLFAVDGTFVDPLILVAEVAIGLFIIGISLKFKKYLVTVLAALQLAMAAYTEIVFEPAHYAGFDLFIDPFSLIMALIIGIIGSLICVYATGYMKTYHEHHTDVVDRRPLFFFLMFLFLSAMFGIVFSNNIMWLFMFWEITTLCSFLLIGYARDEVSWKNAFWALLLNVIGGVAFSGAILFINAFSSGSDIYLNELLKSSPEIALVAAAFIGFAGLTKSAQFPFSSWLVGAMVAPTPVSALLHSSTMVKAGVYVIVRFAPVFESNLIGIAFAFIGALTFLTASAIAISQSNAKKVLAYSTIANLGLVVACAGIGTEEAVWAAILLIIFHAVAKSLLFLSVGSVEHQKHSRDIEDMGGLIATMPKIALMMLIGMAGMFLAPFGMLISKWASIHAFVNAIPPFGMLLIAIIAYGSGITVFFWTKWMGRILEVRTERKPVEKEASRPEMSAIFTLGGLTVLACLIFPLISSTMIEPYIHEVYHTASPLLSLSNEIIMLFMVVVVILLPLSLFHFAKGRTLRRQYMSARVSEVDGEHLKFLGSMGVMKEEELSNYYFPNMFGEKELSRAGVWSSILIIVVMFALLSWLVPLGVMM</sequence>
<keyword evidence="2 5" id="KW-0812">Transmembrane</keyword>
<feature type="transmembrane region" description="Helical" evidence="5">
    <location>
        <begin position="29"/>
        <end position="47"/>
    </location>
</feature>
<feature type="transmembrane region" description="Helical" evidence="5">
    <location>
        <begin position="499"/>
        <end position="519"/>
    </location>
</feature>
<feature type="transmembrane region" description="Helical" evidence="5">
    <location>
        <begin position="216"/>
        <end position="236"/>
    </location>
</feature>
<feature type="transmembrane region" description="Helical" evidence="5">
    <location>
        <begin position="418"/>
        <end position="442"/>
    </location>
</feature>
<evidence type="ECO:0000313" key="8">
    <source>
        <dbReference type="EMBL" id="ADN35243.1"/>
    </source>
</evidence>
<dbReference type="HOGENOM" id="CLU_013183_0_0_2"/>
<name>E1RH19_METP4</name>
<evidence type="ECO:0000256" key="3">
    <source>
        <dbReference type="ARBA" id="ARBA00022989"/>
    </source>
</evidence>
<dbReference type="AlphaFoldDB" id="E1RH19"/>
<keyword evidence="4 5" id="KW-0472">Membrane</keyword>
<dbReference type="InterPro" id="IPR001516">
    <property type="entry name" value="Proton_antipo_N"/>
</dbReference>
<dbReference type="KEGG" id="mpi:Mpet_0469"/>
<feature type="transmembrane region" description="Helical" evidence="5">
    <location>
        <begin position="319"/>
        <end position="341"/>
    </location>
</feature>
<dbReference type="InterPro" id="IPR050616">
    <property type="entry name" value="CPA3_Na-H_Antiporter_A"/>
</dbReference>
<feature type="domain" description="NADH-Ubiquinone oxidoreductase (complex I) chain 5 N-terminal" evidence="7">
    <location>
        <begin position="117"/>
        <end position="149"/>
    </location>
</feature>
<feature type="transmembrane region" description="Helical" evidence="5">
    <location>
        <begin position="618"/>
        <end position="638"/>
    </location>
</feature>
<proteinExistence type="predicted"/>
<feature type="transmembrane region" description="Helical" evidence="5">
    <location>
        <begin position="280"/>
        <end position="299"/>
    </location>
</feature>
<feature type="transmembrane region" description="Helical" evidence="5">
    <location>
        <begin position="6"/>
        <end position="22"/>
    </location>
</feature>
<evidence type="ECO:0000259" key="6">
    <source>
        <dbReference type="Pfam" id="PF00361"/>
    </source>
</evidence>
<feature type="transmembrane region" description="Helical" evidence="5">
    <location>
        <begin position="256"/>
        <end position="273"/>
    </location>
</feature>
<dbReference type="PRINTS" id="PR01434">
    <property type="entry name" value="NADHDHGNASE5"/>
</dbReference>
<feature type="domain" description="NADH:quinone oxidoreductase/Mrp antiporter transmembrane" evidence="6">
    <location>
        <begin position="181"/>
        <end position="458"/>
    </location>
</feature>
<feature type="transmembrane region" description="Helical" evidence="5">
    <location>
        <begin position="163"/>
        <end position="180"/>
    </location>
</feature>
<feature type="transmembrane region" description="Helical" evidence="5">
    <location>
        <begin position="545"/>
        <end position="565"/>
    </location>
</feature>
<evidence type="ECO:0000256" key="4">
    <source>
        <dbReference type="ARBA" id="ARBA00023136"/>
    </source>
</evidence>
<dbReference type="eggNOG" id="arCOG01539">
    <property type="taxonomic scope" value="Archaea"/>
</dbReference>
<evidence type="ECO:0000313" key="9">
    <source>
        <dbReference type="Proteomes" id="UP000006565"/>
    </source>
</evidence>
<dbReference type="STRING" id="679926.Mpet_0469"/>
<feature type="transmembrane region" description="Helical" evidence="5">
    <location>
        <begin position="373"/>
        <end position="397"/>
    </location>
</feature>
<feature type="transmembrane region" description="Helical" evidence="5">
    <location>
        <begin position="348"/>
        <end position="367"/>
    </location>
</feature>
<dbReference type="PANTHER" id="PTHR43373:SF1">
    <property type="entry name" value="NA(+)_H(+) ANTIPORTER SUBUNIT A"/>
    <property type="match status" value="1"/>
</dbReference>
<accession>E1RH19</accession>
<keyword evidence="9" id="KW-1185">Reference proteome</keyword>
<comment type="subcellular location">
    <subcellularLocation>
        <location evidence="1">Membrane</location>
        <topology evidence="1">Multi-pass membrane protein</topology>
    </subcellularLocation>
</comment>
<evidence type="ECO:0000259" key="7">
    <source>
        <dbReference type="Pfam" id="PF00662"/>
    </source>
</evidence>
<protein>
    <submittedName>
        <fullName evidence="8">NADH/Ubiquinone/plastoquinone (Complex I)</fullName>
    </submittedName>
</protein>
<dbReference type="GO" id="GO:0016020">
    <property type="term" value="C:membrane"/>
    <property type="evidence" value="ECO:0007669"/>
    <property type="project" value="UniProtKB-SubCell"/>
</dbReference>
<dbReference type="InterPro" id="IPR001750">
    <property type="entry name" value="ND/Mrp_TM"/>
</dbReference>
<keyword evidence="8" id="KW-0830">Ubiquinone</keyword>
<dbReference type="Pfam" id="PF00361">
    <property type="entry name" value="Proton_antipo_M"/>
    <property type="match status" value="1"/>
</dbReference>
<dbReference type="PANTHER" id="PTHR43373">
    <property type="entry name" value="NA(+)/H(+) ANTIPORTER SUBUNIT"/>
    <property type="match status" value="1"/>
</dbReference>
<organism evidence="8 9">
    <name type="scientific">Methanolacinia petrolearia (strain DSM 11571 / OCM 486 / SEBR 4847)</name>
    <name type="common">Methanoplanus petrolearius</name>
    <dbReference type="NCBI Taxonomy" id="679926"/>
    <lineage>
        <taxon>Archaea</taxon>
        <taxon>Methanobacteriati</taxon>
        <taxon>Methanobacteriota</taxon>
        <taxon>Stenosarchaea group</taxon>
        <taxon>Methanomicrobia</taxon>
        <taxon>Methanomicrobiales</taxon>
        <taxon>Methanomicrobiaceae</taxon>
        <taxon>Methanolacinia</taxon>
    </lineage>
</organism>
<dbReference type="Proteomes" id="UP000006565">
    <property type="component" value="Chromosome"/>
</dbReference>
<feature type="transmembrane region" description="Helical" evidence="5">
    <location>
        <begin position="186"/>
        <end position="204"/>
    </location>
</feature>
<feature type="transmembrane region" description="Helical" evidence="5">
    <location>
        <begin position="89"/>
        <end position="109"/>
    </location>
</feature>
<dbReference type="OrthoDB" id="371891at2157"/>
<evidence type="ECO:0000256" key="5">
    <source>
        <dbReference type="SAM" id="Phobius"/>
    </source>
</evidence>
<dbReference type="EMBL" id="CP002117">
    <property type="protein sequence ID" value="ADN35243.1"/>
    <property type="molecule type" value="Genomic_DNA"/>
</dbReference>
<feature type="transmembrane region" description="Helical" evidence="5">
    <location>
        <begin position="67"/>
        <end position="84"/>
    </location>
</feature>
<keyword evidence="3 5" id="KW-1133">Transmembrane helix</keyword>